<evidence type="ECO:0000313" key="2">
    <source>
        <dbReference type="EMBL" id="MPC31302.1"/>
    </source>
</evidence>
<accession>A0A5B7EAZ7</accession>
<comment type="caution">
    <text evidence="2">The sequence shown here is derived from an EMBL/GenBank/DDBJ whole genome shotgun (WGS) entry which is preliminary data.</text>
</comment>
<dbReference type="Proteomes" id="UP000324222">
    <property type="component" value="Unassembled WGS sequence"/>
</dbReference>
<reference evidence="2 3" key="1">
    <citation type="submission" date="2019-05" db="EMBL/GenBank/DDBJ databases">
        <title>Another draft genome of Portunus trituberculatus and its Hox gene families provides insights of decapod evolution.</title>
        <authorList>
            <person name="Jeong J.-H."/>
            <person name="Song I."/>
            <person name="Kim S."/>
            <person name="Choi T."/>
            <person name="Kim D."/>
            <person name="Ryu S."/>
            <person name="Kim W."/>
        </authorList>
    </citation>
    <scope>NUCLEOTIDE SEQUENCE [LARGE SCALE GENOMIC DNA]</scope>
    <source>
        <tissue evidence="2">Muscle</tissue>
    </source>
</reference>
<protein>
    <submittedName>
        <fullName evidence="2">Uncharacterized protein</fullName>
    </submittedName>
</protein>
<dbReference type="AlphaFoldDB" id="A0A5B7EAZ7"/>
<proteinExistence type="predicted"/>
<name>A0A5B7EAZ7_PORTR</name>
<sequence length="96" mass="11002">MSVFISHRWSTVRQVLTATLLLLSASLLISWNVEYETLTVKAEEAKSRSDALEQHVKEVCETMRFPDTGASQALDHMHYDDVRKVIYCFIPKVSND</sequence>
<organism evidence="2 3">
    <name type="scientific">Portunus trituberculatus</name>
    <name type="common">Swimming crab</name>
    <name type="synonym">Neptunus trituberculatus</name>
    <dbReference type="NCBI Taxonomy" id="210409"/>
    <lineage>
        <taxon>Eukaryota</taxon>
        <taxon>Metazoa</taxon>
        <taxon>Ecdysozoa</taxon>
        <taxon>Arthropoda</taxon>
        <taxon>Crustacea</taxon>
        <taxon>Multicrustacea</taxon>
        <taxon>Malacostraca</taxon>
        <taxon>Eumalacostraca</taxon>
        <taxon>Eucarida</taxon>
        <taxon>Decapoda</taxon>
        <taxon>Pleocyemata</taxon>
        <taxon>Brachyura</taxon>
        <taxon>Eubrachyura</taxon>
        <taxon>Portunoidea</taxon>
        <taxon>Portunidae</taxon>
        <taxon>Portuninae</taxon>
        <taxon>Portunus</taxon>
    </lineage>
</organism>
<feature type="coiled-coil region" evidence="1">
    <location>
        <begin position="35"/>
        <end position="62"/>
    </location>
</feature>
<keyword evidence="3" id="KW-1185">Reference proteome</keyword>
<keyword evidence="1" id="KW-0175">Coiled coil</keyword>
<evidence type="ECO:0000256" key="1">
    <source>
        <dbReference type="SAM" id="Coils"/>
    </source>
</evidence>
<dbReference type="EMBL" id="VSRR010002407">
    <property type="protein sequence ID" value="MPC31302.1"/>
    <property type="molecule type" value="Genomic_DNA"/>
</dbReference>
<gene>
    <name evidence="2" type="ORF">E2C01_024588</name>
</gene>
<dbReference type="OrthoDB" id="2019940at2759"/>
<evidence type="ECO:0000313" key="3">
    <source>
        <dbReference type="Proteomes" id="UP000324222"/>
    </source>
</evidence>